<accession>A0A2S0MBS5</accession>
<dbReference type="Gene3D" id="3.30.420.610">
    <property type="entry name" value="LOTUS domain-like"/>
    <property type="match status" value="1"/>
</dbReference>
<name>A0A2S0MBS5_9BURK</name>
<dbReference type="RefSeq" id="WP_106701902.1">
    <property type="nucleotide sequence ID" value="NZ_CP027666.1"/>
</dbReference>
<sequence length="272" mass="29644">MASPKTIFKVESEAPSLRLAVLIDADNAQASVMEGLFAEIAGFGEATVRRIYGDFTSSQSASWKKVLNQFSIKPVQQFAYTSGKNATDGTMIIDAMDLLYTRRFDGFCLVTSDSDFTGLAVRLREEGVTVIGFGEQKTPSAFRTACHKFVLTEVLRPTAAPEPSLDRPPSSAIELSASASTKEVVSQGLPALPMPFIRDAIEQSSGDDGWAHLGTFGQYLSKLKSDFDSRVYGHRKLSDLVRARTDVFDVQDRVSPGSDQKVLYVRAKAPKG</sequence>
<evidence type="ECO:0000313" key="3">
    <source>
        <dbReference type="Proteomes" id="UP000239709"/>
    </source>
</evidence>
<evidence type="ECO:0000259" key="1">
    <source>
        <dbReference type="PROSITE" id="PS51644"/>
    </source>
</evidence>
<dbReference type="PANTHER" id="PTHR35811">
    <property type="entry name" value="SLR1870 PROTEIN"/>
    <property type="match status" value="1"/>
</dbReference>
<dbReference type="InterPro" id="IPR025605">
    <property type="entry name" value="OST-HTH/LOTUS_dom"/>
</dbReference>
<dbReference type="PANTHER" id="PTHR35811:SF1">
    <property type="entry name" value="HTH OST-TYPE DOMAIN-CONTAINING PROTEIN"/>
    <property type="match status" value="1"/>
</dbReference>
<dbReference type="InterPro" id="IPR021139">
    <property type="entry name" value="NYN"/>
</dbReference>
<dbReference type="AlphaFoldDB" id="A0A2S0MBS5"/>
<dbReference type="Gene3D" id="3.40.50.1010">
    <property type="entry name" value="5'-nuclease"/>
    <property type="match status" value="1"/>
</dbReference>
<dbReference type="OrthoDB" id="9783963at2"/>
<dbReference type="PROSITE" id="PS51644">
    <property type="entry name" value="HTH_OST"/>
    <property type="match status" value="1"/>
</dbReference>
<dbReference type="CDD" id="cd10146">
    <property type="entry name" value="LabA_like_C"/>
    <property type="match status" value="1"/>
</dbReference>
<evidence type="ECO:0000313" key="2">
    <source>
        <dbReference type="EMBL" id="AVO33339.1"/>
    </source>
</evidence>
<dbReference type="Proteomes" id="UP000239709">
    <property type="component" value="Chromosome"/>
</dbReference>
<gene>
    <name evidence="2" type="ORF">C6570_03030</name>
</gene>
<proteinExistence type="predicted"/>
<feature type="domain" description="HTH OST-type" evidence="1">
    <location>
        <begin position="189"/>
        <end position="267"/>
    </location>
</feature>
<dbReference type="Pfam" id="PF12872">
    <property type="entry name" value="OST-HTH"/>
    <property type="match status" value="1"/>
</dbReference>
<dbReference type="Pfam" id="PF01936">
    <property type="entry name" value="NYN"/>
    <property type="match status" value="1"/>
</dbReference>
<organism evidence="2 3">
    <name type="scientific">Ottowia oryzae</name>
    <dbReference type="NCBI Taxonomy" id="2109914"/>
    <lineage>
        <taxon>Bacteria</taxon>
        <taxon>Pseudomonadati</taxon>
        <taxon>Pseudomonadota</taxon>
        <taxon>Betaproteobacteria</taxon>
        <taxon>Burkholderiales</taxon>
        <taxon>Comamonadaceae</taxon>
        <taxon>Ottowia</taxon>
    </lineage>
</organism>
<keyword evidence="3" id="KW-1185">Reference proteome</keyword>
<dbReference type="InterPro" id="IPR041966">
    <property type="entry name" value="LOTUS-like"/>
</dbReference>
<dbReference type="EMBL" id="CP027666">
    <property type="protein sequence ID" value="AVO33339.1"/>
    <property type="molecule type" value="Genomic_DNA"/>
</dbReference>
<dbReference type="KEGG" id="otk:C6570_03030"/>
<protein>
    <recommendedName>
        <fullName evidence="1">HTH OST-type domain-containing protein</fullName>
    </recommendedName>
</protein>
<reference evidence="2 3" key="1">
    <citation type="submission" date="2018-03" db="EMBL/GenBank/DDBJ databases">
        <title>Genome sequencing of Ottowia sp.</title>
        <authorList>
            <person name="Kim S.-J."/>
            <person name="Heo J."/>
            <person name="Kwon S.-W."/>
        </authorList>
    </citation>
    <scope>NUCLEOTIDE SEQUENCE [LARGE SCALE GENOMIC DNA]</scope>
    <source>
        <strain evidence="2 3">KADR8-3</strain>
    </source>
</reference>
<dbReference type="CDD" id="cd11297">
    <property type="entry name" value="PIN_LabA-like_N_1"/>
    <property type="match status" value="1"/>
</dbReference>
<dbReference type="GO" id="GO:0004540">
    <property type="term" value="F:RNA nuclease activity"/>
    <property type="evidence" value="ECO:0007669"/>
    <property type="project" value="InterPro"/>
</dbReference>